<comment type="caution">
    <text evidence="7">The sequence shown here is derived from an EMBL/GenBank/DDBJ whole genome shotgun (WGS) entry which is preliminary data.</text>
</comment>
<dbReference type="Proteomes" id="UP000622890">
    <property type="component" value="Unassembled WGS sequence"/>
</dbReference>
<proteinExistence type="inferred from homology"/>
<keyword evidence="8" id="KW-1185">Reference proteome</keyword>
<dbReference type="PANTHER" id="PTHR42788:SF17">
    <property type="entry name" value="ALIPHATIC SULFONATES IMPORT ATP-BINDING PROTEIN SSUB"/>
    <property type="match status" value="1"/>
</dbReference>
<dbReference type="EMBL" id="JAEPBG010000002">
    <property type="protein sequence ID" value="MBK4734330.1"/>
    <property type="molecule type" value="Genomic_DNA"/>
</dbReference>
<keyword evidence="3" id="KW-1003">Cell membrane</keyword>
<evidence type="ECO:0000256" key="5">
    <source>
        <dbReference type="ARBA" id="ARBA00023136"/>
    </source>
</evidence>
<dbReference type="GO" id="GO:0005524">
    <property type="term" value="F:ATP binding"/>
    <property type="evidence" value="ECO:0007669"/>
    <property type="project" value="UniProtKB-KW"/>
</dbReference>
<keyword evidence="7" id="KW-0067">ATP-binding</keyword>
<reference evidence="7" key="1">
    <citation type="submission" date="2021-01" db="EMBL/GenBank/DDBJ databases">
        <title>Genome sequence of strain Noviherbaspirillum sp. DKR-6.</title>
        <authorList>
            <person name="Chaudhary D.K."/>
        </authorList>
    </citation>
    <scope>NUCLEOTIDE SEQUENCE</scope>
    <source>
        <strain evidence="7">DKR-6</strain>
    </source>
</reference>
<gene>
    <name evidence="7" type="ORF">JJB74_06925</name>
</gene>
<keyword evidence="4" id="KW-1278">Translocase</keyword>
<dbReference type="InterPro" id="IPR003439">
    <property type="entry name" value="ABC_transporter-like_ATP-bd"/>
</dbReference>
<keyword evidence="5" id="KW-0472">Membrane</keyword>
<sequence>MTTAIKAGPVLELQRLGRAYDAHAALRQFGLADGALEWPARLSGEQRQRVALARALIHDPQLLLLDAPPGAFDAPTRIGMQTLIESPWRERGFAAFTALKAQILDRGRQRAHRCIADSAPVCSRA</sequence>
<keyword evidence="7" id="KW-0547">Nucleotide-binding</keyword>
<evidence type="ECO:0000256" key="1">
    <source>
        <dbReference type="ARBA" id="ARBA00005417"/>
    </source>
</evidence>
<evidence type="ECO:0000313" key="8">
    <source>
        <dbReference type="Proteomes" id="UP000622890"/>
    </source>
</evidence>
<feature type="domain" description="ABC transporter" evidence="6">
    <location>
        <begin position="21"/>
        <end position="68"/>
    </location>
</feature>
<dbReference type="InterPro" id="IPR027417">
    <property type="entry name" value="P-loop_NTPase"/>
</dbReference>
<comment type="similarity">
    <text evidence="1">Belongs to the ABC transporter superfamily.</text>
</comment>
<dbReference type="GO" id="GO:0016887">
    <property type="term" value="F:ATP hydrolysis activity"/>
    <property type="evidence" value="ECO:0007669"/>
    <property type="project" value="InterPro"/>
</dbReference>
<dbReference type="Gene3D" id="3.40.50.300">
    <property type="entry name" value="P-loop containing nucleotide triphosphate hydrolases"/>
    <property type="match status" value="1"/>
</dbReference>
<organism evidence="7 8">
    <name type="scientific">Noviherbaspirillum pedocola</name>
    <dbReference type="NCBI Taxonomy" id="2801341"/>
    <lineage>
        <taxon>Bacteria</taxon>
        <taxon>Pseudomonadati</taxon>
        <taxon>Pseudomonadota</taxon>
        <taxon>Betaproteobacteria</taxon>
        <taxon>Burkholderiales</taxon>
        <taxon>Oxalobacteraceae</taxon>
        <taxon>Noviherbaspirillum</taxon>
    </lineage>
</organism>
<evidence type="ECO:0000259" key="6">
    <source>
        <dbReference type="Pfam" id="PF00005"/>
    </source>
</evidence>
<evidence type="ECO:0000256" key="2">
    <source>
        <dbReference type="ARBA" id="ARBA00022448"/>
    </source>
</evidence>
<dbReference type="InterPro" id="IPR050166">
    <property type="entry name" value="ABC_transporter_ATP-bind"/>
</dbReference>
<dbReference type="PANTHER" id="PTHR42788">
    <property type="entry name" value="TAURINE IMPORT ATP-BINDING PROTEIN-RELATED"/>
    <property type="match status" value="1"/>
</dbReference>
<evidence type="ECO:0000256" key="4">
    <source>
        <dbReference type="ARBA" id="ARBA00022967"/>
    </source>
</evidence>
<keyword evidence="2" id="KW-0813">Transport</keyword>
<protein>
    <submittedName>
        <fullName evidence="7">ATP-binding cassette domain-containing protein</fullName>
    </submittedName>
</protein>
<evidence type="ECO:0000313" key="7">
    <source>
        <dbReference type="EMBL" id="MBK4734330.1"/>
    </source>
</evidence>
<dbReference type="SUPFAM" id="SSF52540">
    <property type="entry name" value="P-loop containing nucleoside triphosphate hydrolases"/>
    <property type="match status" value="1"/>
</dbReference>
<name>A0A934SRU5_9BURK</name>
<dbReference type="Pfam" id="PF00005">
    <property type="entry name" value="ABC_tran"/>
    <property type="match status" value="1"/>
</dbReference>
<accession>A0A934SRU5</accession>
<evidence type="ECO:0000256" key="3">
    <source>
        <dbReference type="ARBA" id="ARBA00022475"/>
    </source>
</evidence>
<dbReference type="AlphaFoldDB" id="A0A934SRU5"/>